<name>A0A318KZL6_9NOCA</name>
<evidence type="ECO:0000256" key="2">
    <source>
        <dbReference type="ARBA" id="ARBA00022692"/>
    </source>
</evidence>
<keyword evidence="2 5" id="KW-0812">Transmembrane</keyword>
<organism evidence="7 8">
    <name type="scientific">Nocardia tenerifensis</name>
    <dbReference type="NCBI Taxonomy" id="228006"/>
    <lineage>
        <taxon>Bacteria</taxon>
        <taxon>Bacillati</taxon>
        <taxon>Actinomycetota</taxon>
        <taxon>Actinomycetes</taxon>
        <taxon>Mycobacteriales</taxon>
        <taxon>Nocardiaceae</taxon>
        <taxon>Nocardia</taxon>
    </lineage>
</organism>
<feature type="transmembrane region" description="Helical" evidence="5">
    <location>
        <begin position="524"/>
        <end position="544"/>
    </location>
</feature>
<protein>
    <submittedName>
        <fullName evidence="7">Putative membrane protein</fullName>
    </submittedName>
</protein>
<keyword evidence="3 5" id="KW-1133">Transmembrane helix</keyword>
<evidence type="ECO:0000313" key="7">
    <source>
        <dbReference type="EMBL" id="PXX71304.1"/>
    </source>
</evidence>
<keyword evidence="4 5" id="KW-0472">Membrane</keyword>
<feature type="transmembrane region" description="Helical" evidence="5">
    <location>
        <begin position="21"/>
        <end position="40"/>
    </location>
</feature>
<dbReference type="Pfam" id="PF12698">
    <property type="entry name" value="ABC2_membrane_3"/>
    <property type="match status" value="2"/>
</dbReference>
<keyword evidence="8" id="KW-1185">Reference proteome</keyword>
<feature type="transmembrane region" description="Helical" evidence="5">
    <location>
        <begin position="484"/>
        <end position="512"/>
    </location>
</feature>
<feature type="transmembrane region" description="Helical" evidence="5">
    <location>
        <begin position="452"/>
        <end position="472"/>
    </location>
</feature>
<feature type="transmembrane region" description="Helical" evidence="5">
    <location>
        <begin position="551"/>
        <end position="571"/>
    </location>
</feature>
<sequence>MKALRLALLELRRFRGPLLRRLVPVGLALVPLLYGSLYLWSNWDPYGKTDQIPVAVVIEDQAVTANGQVVDAGKQFEQQLRATPKFQWHFVDRRAAADGLEHGRYYFTITVPRDFSAKLVSAQNPIPERATLDIQLNDANNFIVGVVADVARSELQNQVNSAAHAAYAKAIYGDLTLVKQQLDVAVSGVHALVDSSVLAQQGTAALAAGLDGSTAGATQISDGVRQLAQASSEVDGAVTQLVDTGTATLPTAAGALSNASTAAAQSLDIVSGSADLVRQLADQGNAGLQQLGAAHPELLADPTFRLVLDRGQAIATTAGNAADSARRAHDAATQAGDQANQLAGNVDAVRQNLRAAAAPLHALTAGATVVSGGAVQISNSLASLQAATRTLQTGADQLNSGATKVADTVDTAAAKIPETSPEQTAAAADVLGSPVGIVSHNLNPAGLYGRGLTPFFFAIALWVLGLLAYLFIQPLNQRAAASRISPVTVAVAGWLPVAGIAVAGGLILYGVVQVGLRLNPVHPIWTAGLMILAAAAFVAIDHFLRVAFGVVGEALSLVLLILQLTSCGGLYPVETTPAPFRMIHPLMPMTYLVDGLRVTVSGGLTGNLLRDIAVLLGFLLVGLACTTFVVHRHRNWTLDRLHPAVEV</sequence>
<dbReference type="InterPro" id="IPR017500">
    <property type="entry name" value="Phage_infect_YhgE_N"/>
</dbReference>
<feature type="transmembrane region" description="Helical" evidence="5">
    <location>
        <begin position="612"/>
        <end position="630"/>
    </location>
</feature>
<proteinExistence type="predicted"/>
<feature type="domain" description="ABC-2 type transporter transmembrane" evidence="6">
    <location>
        <begin position="401"/>
        <end position="624"/>
    </location>
</feature>
<dbReference type="EMBL" id="QJKF01000001">
    <property type="protein sequence ID" value="PXX71304.1"/>
    <property type="molecule type" value="Genomic_DNA"/>
</dbReference>
<dbReference type="InterPro" id="IPR017501">
    <property type="entry name" value="Phage_infect_YhgE_C"/>
</dbReference>
<dbReference type="OrthoDB" id="9811483at2"/>
<evidence type="ECO:0000256" key="1">
    <source>
        <dbReference type="ARBA" id="ARBA00004141"/>
    </source>
</evidence>
<reference evidence="7 8" key="1">
    <citation type="submission" date="2018-05" db="EMBL/GenBank/DDBJ databases">
        <title>Genomic Encyclopedia of Type Strains, Phase IV (KMG-IV): sequencing the most valuable type-strain genomes for metagenomic binning, comparative biology and taxonomic classification.</title>
        <authorList>
            <person name="Goeker M."/>
        </authorList>
    </citation>
    <scope>NUCLEOTIDE SEQUENCE [LARGE SCALE GENOMIC DNA]</scope>
    <source>
        <strain evidence="7 8">DSM 44704</strain>
    </source>
</reference>
<gene>
    <name evidence="7" type="ORF">DFR70_101726</name>
</gene>
<comment type="subcellular location">
    <subcellularLocation>
        <location evidence="1">Membrane</location>
        <topology evidence="1">Multi-pass membrane protein</topology>
    </subcellularLocation>
</comment>
<dbReference type="RefSeq" id="WP_110293333.1">
    <property type="nucleotide sequence ID" value="NZ_QJKF01000001.1"/>
</dbReference>
<dbReference type="GO" id="GO:0016020">
    <property type="term" value="C:membrane"/>
    <property type="evidence" value="ECO:0007669"/>
    <property type="project" value="UniProtKB-SubCell"/>
</dbReference>
<dbReference type="InterPro" id="IPR013525">
    <property type="entry name" value="ABC2_TM"/>
</dbReference>
<dbReference type="Gene3D" id="3.40.1710.10">
    <property type="entry name" value="abc type-2 transporter like domain"/>
    <property type="match status" value="1"/>
</dbReference>
<feature type="domain" description="ABC-2 type transporter transmembrane" evidence="6">
    <location>
        <begin position="29"/>
        <end position="161"/>
    </location>
</feature>
<dbReference type="Proteomes" id="UP000247569">
    <property type="component" value="Unassembled WGS sequence"/>
</dbReference>
<dbReference type="AlphaFoldDB" id="A0A318KZL6"/>
<evidence type="ECO:0000256" key="4">
    <source>
        <dbReference type="ARBA" id="ARBA00023136"/>
    </source>
</evidence>
<dbReference type="GO" id="GO:0140359">
    <property type="term" value="F:ABC-type transporter activity"/>
    <property type="evidence" value="ECO:0007669"/>
    <property type="project" value="InterPro"/>
</dbReference>
<evidence type="ECO:0000313" key="8">
    <source>
        <dbReference type="Proteomes" id="UP000247569"/>
    </source>
</evidence>
<dbReference type="InterPro" id="IPR051328">
    <property type="entry name" value="T7SS_ABC-Transporter"/>
</dbReference>
<evidence type="ECO:0000256" key="3">
    <source>
        <dbReference type="ARBA" id="ARBA00022989"/>
    </source>
</evidence>
<dbReference type="NCBIfam" id="TIGR03062">
    <property type="entry name" value="pip_yhgE_Cterm"/>
    <property type="match status" value="1"/>
</dbReference>
<dbReference type="NCBIfam" id="TIGR03061">
    <property type="entry name" value="pip_yhgE_Nterm"/>
    <property type="match status" value="1"/>
</dbReference>
<dbReference type="PANTHER" id="PTHR43077">
    <property type="entry name" value="TRANSPORT PERMEASE YVFS-RELATED"/>
    <property type="match status" value="1"/>
</dbReference>
<evidence type="ECO:0000256" key="5">
    <source>
        <dbReference type="SAM" id="Phobius"/>
    </source>
</evidence>
<dbReference type="PANTHER" id="PTHR43077:SF10">
    <property type="entry name" value="TRANSPORT PERMEASE PROTEIN"/>
    <property type="match status" value="1"/>
</dbReference>
<evidence type="ECO:0000259" key="6">
    <source>
        <dbReference type="Pfam" id="PF12698"/>
    </source>
</evidence>
<comment type="caution">
    <text evidence="7">The sequence shown here is derived from an EMBL/GenBank/DDBJ whole genome shotgun (WGS) entry which is preliminary data.</text>
</comment>
<accession>A0A318KZL6</accession>